<dbReference type="STRING" id="1108044.GOOTI_149_00030"/>
<dbReference type="Proteomes" id="UP000005038">
    <property type="component" value="Unassembled WGS sequence"/>
</dbReference>
<dbReference type="EMBL" id="BAFB01000149">
    <property type="protein sequence ID" value="GAB35210.1"/>
    <property type="molecule type" value="Genomic_DNA"/>
</dbReference>
<keyword evidence="5" id="KW-1185">Reference proteome</keyword>
<reference evidence="4" key="1">
    <citation type="submission" date="2012-02" db="EMBL/GenBank/DDBJ databases">
        <title>Whole genome shotgun sequence of Gordonia otitidis NBRC 100426.</title>
        <authorList>
            <person name="Yoshida I."/>
            <person name="Hosoyama A."/>
            <person name="Tsuchikane K."/>
            <person name="Katsumata H."/>
            <person name="Yamazaki S."/>
            <person name="Fujita N."/>
        </authorList>
    </citation>
    <scope>NUCLEOTIDE SEQUENCE [LARGE SCALE GENOMIC DNA]</scope>
    <source>
        <strain evidence="4">NBRC 100426</strain>
    </source>
</reference>
<feature type="DNA-binding region" description="H-T-H motif" evidence="2">
    <location>
        <begin position="41"/>
        <end position="60"/>
    </location>
</feature>
<dbReference type="OrthoDB" id="3825402at2"/>
<evidence type="ECO:0000313" key="4">
    <source>
        <dbReference type="EMBL" id="GAB35210.1"/>
    </source>
</evidence>
<evidence type="ECO:0000313" key="5">
    <source>
        <dbReference type="Proteomes" id="UP000005038"/>
    </source>
</evidence>
<evidence type="ECO:0000259" key="3">
    <source>
        <dbReference type="PROSITE" id="PS50977"/>
    </source>
</evidence>
<dbReference type="PROSITE" id="PS50977">
    <property type="entry name" value="HTH_TETR_2"/>
    <property type="match status" value="1"/>
</dbReference>
<keyword evidence="1 2" id="KW-0238">DNA-binding</keyword>
<protein>
    <submittedName>
        <fullName evidence="4">TetR family transcriptional regulator</fullName>
    </submittedName>
</protein>
<organism evidence="4 5">
    <name type="scientific">Gordonia otitidis (strain DSM 44809 / CCUG 52243 / JCM 12355 / NBRC 100426 / IFM 10032)</name>
    <dbReference type="NCBI Taxonomy" id="1108044"/>
    <lineage>
        <taxon>Bacteria</taxon>
        <taxon>Bacillati</taxon>
        <taxon>Actinomycetota</taxon>
        <taxon>Actinomycetes</taxon>
        <taxon>Mycobacteriales</taxon>
        <taxon>Gordoniaceae</taxon>
        <taxon>Gordonia</taxon>
    </lineage>
</organism>
<dbReference type="SUPFAM" id="SSF46689">
    <property type="entry name" value="Homeodomain-like"/>
    <property type="match status" value="1"/>
</dbReference>
<evidence type="ECO:0000256" key="2">
    <source>
        <dbReference type="PROSITE-ProRule" id="PRU00335"/>
    </source>
</evidence>
<sequence length="211" mass="23166">MQQVARKYESQLRSGRAAATRAHVLAAARDLFGEQGYTATSIKEIASRAGVSLHTVHATGVKAELMAAVLEREFLGVEGELFAEQAEVRDIFAEPDNDVALLRYTRFLAAGHSRIARLWHTALLAGDADPAIRAALRRSESARAAEIDVGSHVFVARGLVSEGERARFAVILTHLTDPESFHYFVIRNGWSAEDYAQWLLTSIRCHLDGPA</sequence>
<feature type="domain" description="HTH tetR-type" evidence="3">
    <location>
        <begin position="18"/>
        <end position="78"/>
    </location>
</feature>
<dbReference type="Pfam" id="PF00440">
    <property type="entry name" value="TetR_N"/>
    <property type="match status" value="1"/>
</dbReference>
<dbReference type="InterPro" id="IPR009057">
    <property type="entry name" value="Homeodomain-like_sf"/>
</dbReference>
<name>H5TP02_GORO1</name>
<gene>
    <name evidence="4" type="ORF">GOOTI_149_00030</name>
</gene>
<comment type="caution">
    <text evidence="4">The sequence shown here is derived from an EMBL/GenBank/DDBJ whole genome shotgun (WGS) entry which is preliminary data.</text>
</comment>
<evidence type="ECO:0000256" key="1">
    <source>
        <dbReference type="ARBA" id="ARBA00023125"/>
    </source>
</evidence>
<dbReference type="InterPro" id="IPR001647">
    <property type="entry name" value="HTH_TetR"/>
</dbReference>
<dbReference type="AlphaFoldDB" id="H5TP02"/>
<dbReference type="Gene3D" id="1.10.357.10">
    <property type="entry name" value="Tetracycline Repressor, domain 2"/>
    <property type="match status" value="1"/>
</dbReference>
<accession>H5TP02</accession>
<dbReference type="GO" id="GO:0003677">
    <property type="term" value="F:DNA binding"/>
    <property type="evidence" value="ECO:0007669"/>
    <property type="project" value="UniProtKB-UniRule"/>
</dbReference>
<proteinExistence type="predicted"/>